<protein>
    <submittedName>
        <fullName evidence="1">Uncharacterized protein</fullName>
    </submittedName>
</protein>
<dbReference type="KEGG" id="vg:30308151"/>
<reference evidence="4 5" key="1">
    <citation type="journal article" date="2016" name="Virology">
        <title>The genomic content and context of auxiliary metabolic genes in marine cyanomyoviruses.</title>
        <authorList>
            <person name="Crummett L.T."/>
            <person name="Puxty R.J."/>
            <person name="Weihe C."/>
            <person name="Marston M.F."/>
            <person name="Martiny J.B."/>
        </authorList>
    </citation>
    <scope>NUCLEOTIDE SEQUENCE [LARGE SCALE GENOMIC DNA]</scope>
    <source>
        <strain evidence="1">0910CC49</strain>
        <strain evidence="2">0910SB42</strain>
    </source>
</reference>
<evidence type="ECO:0000313" key="1">
    <source>
        <dbReference type="EMBL" id="AOV62021.1"/>
    </source>
</evidence>
<reference evidence="3 6" key="2">
    <citation type="submission" date="2020-06" db="EMBL/GenBank/DDBJ databases">
        <authorList>
            <person name="Puxty R.J."/>
            <person name="Weihe C."/>
            <person name="Marston M.F."/>
            <person name="Martiny J.B.H."/>
        </authorList>
    </citation>
    <scope>NUCLEOTIDE SEQUENCE [LARGE SCALE GENOMIC DNA]</scope>
    <source>
        <strain evidence="3">0809CC03</strain>
    </source>
</reference>
<evidence type="ECO:0000313" key="2">
    <source>
        <dbReference type="EMBL" id="AOV62285.1"/>
    </source>
</evidence>
<proteinExistence type="predicted"/>
<sequence>MPYTNHINTKQPMTTAPHFVRSTMSLGPTESICFKVSCDAKAQWENGIFHNSRYGIFFLCEEGGKLKLELTSKGLDTIKFRKCTVKSEAGAVNRILKWMGDIMGDSIFLPMPEFEEAN</sequence>
<evidence type="ECO:0000313" key="4">
    <source>
        <dbReference type="Proteomes" id="UP000203902"/>
    </source>
</evidence>
<dbReference type="GeneID" id="30308151"/>
<name>A0A1D8KTQ5_9CAUD</name>
<accession>A0A1D8KTQ5</accession>
<keyword evidence="4" id="KW-1185">Reference proteome</keyword>
<dbReference type="EMBL" id="KU686213">
    <property type="protein sequence ID" value="AOV62285.1"/>
    <property type="molecule type" value="Genomic_DNA"/>
</dbReference>
<dbReference type="Proteomes" id="UP000203902">
    <property type="component" value="Segment"/>
</dbReference>
<evidence type="ECO:0000313" key="6">
    <source>
        <dbReference type="Proteomes" id="UP000510897"/>
    </source>
</evidence>
<evidence type="ECO:0000313" key="5">
    <source>
        <dbReference type="Proteomes" id="UP000226384"/>
    </source>
</evidence>
<reference evidence="3 6" key="3">
    <citation type="submission" date="2020-07" db="EMBL/GenBank/DDBJ databases">
        <title>Signatures of coevolution in a cyanophage population.</title>
        <authorList>
            <person name="Abebe J."/>
        </authorList>
    </citation>
    <scope>NUCLEOTIDE SEQUENCE [LARGE SCALE GENOMIC DNA]</scope>
    <source>
        <strain evidence="3">0809CC03</strain>
    </source>
</reference>
<dbReference type="OrthoDB" id="39859at10239"/>
<dbReference type="EMBL" id="KU686212">
    <property type="protein sequence ID" value="AOV62021.1"/>
    <property type="molecule type" value="Genomic_DNA"/>
</dbReference>
<evidence type="ECO:0000313" key="3">
    <source>
        <dbReference type="EMBL" id="QLF86150.1"/>
    </source>
</evidence>
<dbReference type="RefSeq" id="YP_009323030.1">
    <property type="nucleotide sequence ID" value="NC_031927.1"/>
</dbReference>
<organism evidence="1 4">
    <name type="scientific">Synechococcus phage S-CAM7</name>
    <dbReference type="NCBI Taxonomy" id="1883368"/>
    <lineage>
        <taxon>Viruses</taxon>
        <taxon>Duplodnaviria</taxon>
        <taxon>Heunggongvirae</taxon>
        <taxon>Uroviricota</taxon>
        <taxon>Caudoviricetes</taxon>
        <taxon>Pantevenvirales</taxon>
        <taxon>Kyanoviridae</taxon>
        <taxon>Mazuvirus</taxon>
        <taxon>Mazuvirus scam7</taxon>
    </lineage>
</organism>
<dbReference type="EMBL" id="MT586120">
    <property type="protein sequence ID" value="QLF86150.1"/>
    <property type="molecule type" value="Genomic_DNA"/>
</dbReference>
<gene>
    <name evidence="1" type="ORF">C490910_097</name>
    <name evidence="3" type="ORF">CC030809_00094</name>
    <name evidence="2" type="ORF">S420910_096</name>
</gene>
<dbReference type="Proteomes" id="UP000226384">
    <property type="component" value="Segment"/>
</dbReference>
<dbReference type="Proteomes" id="UP000510897">
    <property type="component" value="Segment"/>
</dbReference>